<keyword evidence="2" id="KW-1185">Reference proteome</keyword>
<evidence type="ECO:0000313" key="1">
    <source>
        <dbReference type="EMBL" id="KAL3313852.1"/>
    </source>
</evidence>
<evidence type="ECO:0000313" key="2">
    <source>
        <dbReference type="Proteomes" id="UP001626550"/>
    </source>
</evidence>
<comment type="caution">
    <text evidence="1">The sequence shown here is derived from an EMBL/GenBank/DDBJ whole genome shotgun (WGS) entry which is preliminary data.</text>
</comment>
<dbReference type="AlphaFoldDB" id="A0ABD2Q3R2"/>
<dbReference type="Proteomes" id="UP001626550">
    <property type="component" value="Unassembled WGS sequence"/>
</dbReference>
<reference evidence="1 2" key="1">
    <citation type="submission" date="2024-11" db="EMBL/GenBank/DDBJ databases">
        <title>Adaptive evolution of stress response genes in parasites aligns with host niche diversity.</title>
        <authorList>
            <person name="Hahn C."/>
            <person name="Resl P."/>
        </authorList>
    </citation>
    <scope>NUCLEOTIDE SEQUENCE [LARGE SCALE GENOMIC DNA]</scope>
    <source>
        <strain evidence="1">EGGRZ-B1_66</strain>
        <tissue evidence="1">Body</tissue>
    </source>
</reference>
<dbReference type="EMBL" id="JBJKFK010001174">
    <property type="protein sequence ID" value="KAL3313852.1"/>
    <property type="molecule type" value="Genomic_DNA"/>
</dbReference>
<organism evidence="1 2">
    <name type="scientific">Cichlidogyrus casuarinus</name>
    <dbReference type="NCBI Taxonomy" id="1844966"/>
    <lineage>
        <taxon>Eukaryota</taxon>
        <taxon>Metazoa</taxon>
        <taxon>Spiralia</taxon>
        <taxon>Lophotrochozoa</taxon>
        <taxon>Platyhelminthes</taxon>
        <taxon>Monogenea</taxon>
        <taxon>Monopisthocotylea</taxon>
        <taxon>Dactylogyridea</taxon>
        <taxon>Ancyrocephalidae</taxon>
        <taxon>Cichlidogyrus</taxon>
    </lineage>
</organism>
<accession>A0ABD2Q3R2</accession>
<gene>
    <name evidence="1" type="ORF">Ciccas_007547</name>
</gene>
<name>A0ABD2Q3R2_9PLAT</name>
<proteinExistence type="predicted"/>
<sequence length="541" mass="61424">MHINEAFEKLPFAQDISLNTVELATPNFIEKCFTEANLYNNAQIMQLVAFLIPHNSTQSQIIIASLFQIINQRFATLNFNEIVTLGRMLNYYENLPVLSQDNNIYLESSRLSLNVRQYMLNLVNKATTKDFPLVAFLDLVNSMLTAFQDKAEVDLLMDNIEMQMTVNKQLRSIPVLVMISHLSSTSQILKPRLIRFVASKIYRSLVYAESQGSFSSAADSLYSALALLVNLATGKLIHRHYFYSNLPGHTWFIMYNEAHKYQQSIKSLDIYPVLKEAFVVEILEKVENRVNTEVQNGSFPQETALQIALALTLLGHLPSNLLKSLDQIVDTKPLRALLSLLLDNAPLPVLDVEQKRQLAKLPRPDWELYHRLANVLQGEGSLDAVLTESMLQRYALYKESVVTVAMNELRMMTIPRLGHNWLHIHPFSKITFSDSGASYYADFVLTIRSKVQPGQMRVALLYFSGCRDTIVNAPLDRFVSSLSASLQTLQKPVPFCVDEFEMSKLRKQNAVAISFKNILAAFNESPLFTDDEFTIEPVVKL</sequence>
<protein>
    <submittedName>
        <fullName evidence="1">Uncharacterized protein</fullName>
    </submittedName>
</protein>